<evidence type="ECO:0000256" key="4">
    <source>
        <dbReference type="ARBA" id="ARBA00004922"/>
    </source>
</evidence>
<proteinExistence type="inferred from homology"/>
<evidence type="ECO:0000256" key="13">
    <source>
        <dbReference type="ARBA" id="ARBA00023136"/>
    </source>
</evidence>
<dbReference type="GO" id="GO:0046872">
    <property type="term" value="F:metal ion binding"/>
    <property type="evidence" value="ECO:0007669"/>
    <property type="project" value="UniProtKB-KW"/>
</dbReference>
<evidence type="ECO:0000256" key="2">
    <source>
        <dbReference type="ARBA" id="ARBA00001946"/>
    </source>
</evidence>
<evidence type="ECO:0000256" key="3">
    <source>
        <dbReference type="ARBA" id="ARBA00004127"/>
    </source>
</evidence>
<keyword evidence="10" id="KW-0479">Metal-binding</keyword>
<evidence type="ECO:0000313" key="19">
    <source>
        <dbReference type="Proteomes" id="UP000014065"/>
    </source>
</evidence>
<feature type="domain" description="STT3/PglB/AglB core" evidence="17">
    <location>
        <begin position="65"/>
        <end position="115"/>
    </location>
</feature>
<comment type="cofactor">
    <cofactor evidence="1">
        <name>Mn(2+)</name>
        <dbReference type="ChEBI" id="CHEBI:29035"/>
    </cofactor>
</comment>
<dbReference type="InterPro" id="IPR048999">
    <property type="entry name" value="STT3-PglB_core"/>
</dbReference>
<keyword evidence="14" id="KW-0464">Manganese</keyword>
<comment type="cofactor">
    <cofactor evidence="2">
        <name>Mg(2+)</name>
        <dbReference type="ChEBI" id="CHEBI:18420"/>
    </cofactor>
</comment>
<organism evidence="18 19">
    <name type="scientific">Candidatus Nitrosarchaeum limnium BG20</name>
    <dbReference type="NCBI Taxonomy" id="859192"/>
    <lineage>
        <taxon>Archaea</taxon>
        <taxon>Nitrososphaerota</taxon>
        <taxon>Nitrososphaeria</taxon>
        <taxon>Nitrosopumilales</taxon>
        <taxon>Nitrosopumilaceae</taxon>
        <taxon>Nitrosarchaeum</taxon>
    </lineage>
</organism>
<reference evidence="18 19" key="1">
    <citation type="journal article" date="2012" name="J. Bacteriol.">
        <title>Genome Sequence of "Candidatus Nitrosoarchaeum limnia" BG20, a Low-Salinity Ammonia-Oxidizing Archaeon from the San Francisco Bay Estuary.</title>
        <authorList>
            <person name="Mosier A.C."/>
            <person name="Allen E.E."/>
            <person name="Kim M."/>
            <person name="Ferriera S."/>
            <person name="Francis C.A."/>
        </authorList>
    </citation>
    <scope>NUCLEOTIDE SEQUENCE [LARGE SCALE GENOMIC DNA]</scope>
    <source>
        <strain evidence="18 19">BG20</strain>
    </source>
</reference>
<keyword evidence="12" id="KW-1133">Transmembrane helix</keyword>
<dbReference type="AlphaFoldDB" id="S2E4R7"/>
<gene>
    <name evidence="18" type="ORF">BG20_I2362</name>
</gene>
<protein>
    <recommendedName>
        <fullName evidence="6">dolichyl-phosphooligosaccharide-protein glycotransferase</fullName>
        <ecNumber evidence="6">2.4.99.21</ecNumber>
    </recommendedName>
    <alternativeName>
        <fullName evidence="15">Oligosaccharyl transferase</fullName>
    </alternativeName>
</protein>
<keyword evidence="9" id="KW-0812">Transmembrane</keyword>
<comment type="caution">
    <text evidence="18">The sequence shown here is derived from an EMBL/GenBank/DDBJ whole genome shotgun (WGS) entry which is preliminary data.</text>
</comment>
<evidence type="ECO:0000256" key="7">
    <source>
        <dbReference type="ARBA" id="ARBA00022676"/>
    </source>
</evidence>
<dbReference type="EC" id="2.4.99.21" evidence="6"/>
<evidence type="ECO:0000256" key="12">
    <source>
        <dbReference type="ARBA" id="ARBA00022989"/>
    </source>
</evidence>
<evidence type="ECO:0000256" key="5">
    <source>
        <dbReference type="ARBA" id="ARBA00010810"/>
    </source>
</evidence>
<dbReference type="GO" id="GO:0012505">
    <property type="term" value="C:endomembrane system"/>
    <property type="evidence" value="ECO:0007669"/>
    <property type="project" value="UniProtKB-SubCell"/>
</dbReference>
<comment type="catalytic activity">
    <reaction evidence="16">
        <text>an archaeal dolichyl phosphooligosaccharide + [protein]-L-asparagine = an archaeal dolichyl phosphate + a glycoprotein with the oligosaccharide chain attached by N-beta-D-glycosyl linkage to a protein L-asparagine.</text>
        <dbReference type="EC" id="2.4.99.21"/>
    </reaction>
</comment>
<dbReference type="GO" id="GO:0016020">
    <property type="term" value="C:membrane"/>
    <property type="evidence" value="ECO:0007669"/>
    <property type="project" value="InterPro"/>
</dbReference>
<accession>S2E4R7</accession>
<evidence type="ECO:0000256" key="9">
    <source>
        <dbReference type="ARBA" id="ARBA00022692"/>
    </source>
</evidence>
<comment type="pathway">
    <text evidence="4">Protein modification; protein glycosylation.</text>
</comment>
<comment type="subcellular location">
    <subcellularLocation>
        <location evidence="3">Endomembrane system</location>
        <topology evidence="3">Multi-pass membrane protein</topology>
    </subcellularLocation>
</comment>
<dbReference type="PANTHER" id="PTHR13872:SF1">
    <property type="entry name" value="DOLICHYL-DIPHOSPHOOLIGOSACCHARIDE--PROTEIN GLYCOSYLTRANSFERASE SUBUNIT STT3B"/>
    <property type="match status" value="1"/>
</dbReference>
<keyword evidence="7" id="KW-0328">Glycosyltransferase</keyword>
<dbReference type="EMBL" id="AHJG01000153">
    <property type="protein sequence ID" value="EPA05758.1"/>
    <property type="molecule type" value="Genomic_DNA"/>
</dbReference>
<name>S2E4R7_9ARCH</name>
<sequence>MIIKSSFLVGIIILLMIPLSFPSNGNWVSAVKTPPTILNGGSSYPVSTDDWLETMEWIKNNTPKDAVVASWWDYGYWISTLGERATIADNSTLNTWIIKNLAIMLMSSPDKGWQMLNDMQADYVVVFVAGQRLGVDNVDQPLYVLQ</sequence>
<evidence type="ECO:0000256" key="1">
    <source>
        <dbReference type="ARBA" id="ARBA00001936"/>
    </source>
</evidence>
<dbReference type="Pfam" id="PF21436">
    <property type="entry name" value="STT3-PglB_core"/>
    <property type="match status" value="1"/>
</dbReference>
<evidence type="ECO:0000256" key="6">
    <source>
        <dbReference type="ARBA" id="ARBA00012602"/>
    </source>
</evidence>
<evidence type="ECO:0000259" key="17">
    <source>
        <dbReference type="Pfam" id="PF21436"/>
    </source>
</evidence>
<evidence type="ECO:0000256" key="11">
    <source>
        <dbReference type="ARBA" id="ARBA00022842"/>
    </source>
</evidence>
<evidence type="ECO:0000256" key="14">
    <source>
        <dbReference type="ARBA" id="ARBA00023211"/>
    </source>
</evidence>
<keyword evidence="8" id="KW-0808">Transferase</keyword>
<feature type="non-terminal residue" evidence="18">
    <location>
        <position position="146"/>
    </location>
</feature>
<dbReference type="PANTHER" id="PTHR13872">
    <property type="entry name" value="DOLICHYL-DIPHOSPHOOLIGOSACCHARIDE--PROTEIN GLYCOSYLTRANSFERASE SUBUNIT"/>
    <property type="match status" value="1"/>
</dbReference>
<evidence type="ECO:0000256" key="10">
    <source>
        <dbReference type="ARBA" id="ARBA00022723"/>
    </source>
</evidence>
<dbReference type="GO" id="GO:0004576">
    <property type="term" value="F:oligosaccharyl transferase activity"/>
    <property type="evidence" value="ECO:0007669"/>
    <property type="project" value="InterPro"/>
</dbReference>
<evidence type="ECO:0000256" key="16">
    <source>
        <dbReference type="ARBA" id="ARBA00034066"/>
    </source>
</evidence>
<comment type="similarity">
    <text evidence="5">Belongs to the STT3 family.</text>
</comment>
<keyword evidence="11" id="KW-0460">Magnesium</keyword>
<dbReference type="UniPathway" id="UPA00378"/>
<evidence type="ECO:0000256" key="8">
    <source>
        <dbReference type="ARBA" id="ARBA00022679"/>
    </source>
</evidence>
<dbReference type="InterPro" id="IPR003674">
    <property type="entry name" value="Oligo_trans_STT3"/>
</dbReference>
<dbReference type="Gene3D" id="3.40.50.12610">
    <property type="match status" value="1"/>
</dbReference>
<keyword evidence="19" id="KW-1185">Reference proteome</keyword>
<keyword evidence="13" id="KW-0472">Membrane</keyword>
<evidence type="ECO:0000256" key="15">
    <source>
        <dbReference type="ARBA" id="ARBA00030679"/>
    </source>
</evidence>
<dbReference type="Proteomes" id="UP000014065">
    <property type="component" value="Unassembled WGS sequence"/>
</dbReference>
<evidence type="ECO:0000313" key="18">
    <source>
        <dbReference type="EMBL" id="EPA05758.1"/>
    </source>
</evidence>